<feature type="chain" id="PRO_5045607341" evidence="2">
    <location>
        <begin position="29"/>
        <end position="346"/>
    </location>
</feature>
<gene>
    <name evidence="3" type="ORF">QTH91_09625</name>
</gene>
<name>A0ABT7NA43_9BURK</name>
<dbReference type="PANTHER" id="PTHR30006">
    <property type="entry name" value="THIAMINE-BINDING PERIPLASMIC PROTEIN-RELATED"/>
    <property type="match status" value="1"/>
</dbReference>
<keyword evidence="1 2" id="KW-0732">Signal</keyword>
<dbReference type="Gene3D" id="3.40.190.10">
    <property type="entry name" value="Periplasmic binding protein-like II"/>
    <property type="match status" value="2"/>
</dbReference>
<dbReference type="SUPFAM" id="SSF53850">
    <property type="entry name" value="Periplasmic binding protein-like II"/>
    <property type="match status" value="1"/>
</dbReference>
<proteinExistence type="predicted"/>
<dbReference type="InterPro" id="IPR017663">
    <property type="entry name" value="ABC_2-AEP-bd"/>
</dbReference>
<comment type="caution">
    <text evidence="3">The sequence shown here is derived from an EMBL/GenBank/DDBJ whole genome shotgun (WGS) entry which is preliminary data.</text>
</comment>
<dbReference type="Pfam" id="PF13343">
    <property type="entry name" value="SBP_bac_6"/>
    <property type="match status" value="1"/>
</dbReference>
<evidence type="ECO:0000313" key="3">
    <source>
        <dbReference type="EMBL" id="MDM0044740.1"/>
    </source>
</evidence>
<dbReference type="NCBIfam" id="TIGR03261">
    <property type="entry name" value="phnS2"/>
    <property type="match status" value="1"/>
</dbReference>
<dbReference type="EMBL" id="JASZYV010000002">
    <property type="protein sequence ID" value="MDM0044740.1"/>
    <property type="molecule type" value="Genomic_DNA"/>
</dbReference>
<sequence>MKTSSRAARFGLSLCLAVLGLAATSAFAQKTPLQVYTALETDAMKLYKDGFEKANPDIEVRWVRDSTGIVTAKLLAEKANPQADVVAGLAASSLALLKQEGMLMPYEPKGFKQLNRAYSDSAEPPSWVGMDVWAAAICFNRVEAEKRGIPKPESWKDLAKPVYKGAISMPHPASSGTGFLDVSSWLQMWGEDEGWKYMDALHQNIAQYVHSGSKPCKQAATGEFPIGISFEFRAHQVKKSGAPVDIVFPKEGLGWDIEATSVMKTTTKPAQAKRFADWMASKEANVITANWWAVVAYPGVASKLEGIPDNYEKLLAKNDLEWAAKNRERILAEWGKRYDGKAEPKP</sequence>
<accession>A0ABT7NA43</accession>
<dbReference type="InterPro" id="IPR026045">
    <property type="entry name" value="Ferric-bd"/>
</dbReference>
<keyword evidence="4" id="KW-1185">Reference proteome</keyword>
<evidence type="ECO:0000313" key="4">
    <source>
        <dbReference type="Proteomes" id="UP001174908"/>
    </source>
</evidence>
<protein>
    <submittedName>
        <fullName evidence="3">2-aminoethylphosphonate ABC transporter substrate-binding protein</fullName>
    </submittedName>
</protein>
<dbReference type="RefSeq" id="WP_286659858.1">
    <property type="nucleotide sequence ID" value="NZ_JASZYV010000002.1"/>
</dbReference>
<evidence type="ECO:0000256" key="1">
    <source>
        <dbReference type="ARBA" id="ARBA00022729"/>
    </source>
</evidence>
<dbReference type="Proteomes" id="UP001174908">
    <property type="component" value="Unassembled WGS sequence"/>
</dbReference>
<organism evidence="3 4">
    <name type="scientific">Variovorax dokdonensis</name>
    <dbReference type="NCBI Taxonomy" id="344883"/>
    <lineage>
        <taxon>Bacteria</taxon>
        <taxon>Pseudomonadati</taxon>
        <taxon>Pseudomonadota</taxon>
        <taxon>Betaproteobacteria</taxon>
        <taxon>Burkholderiales</taxon>
        <taxon>Comamonadaceae</taxon>
        <taxon>Variovorax</taxon>
    </lineage>
</organism>
<reference evidence="3" key="1">
    <citation type="submission" date="2023-06" db="EMBL/GenBank/DDBJ databases">
        <authorList>
            <person name="Jiang Y."/>
            <person name="Liu Q."/>
        </authorList>
    </citation>
    <scope>NUCLEOTIDE SEQUENCE</scope>
    <source>
        <strain evidence="3">CGMCC 1.12089</strain>
    </source>
</reference>
<feature type="signal peptide" evidence="2">
    <location>
        <begin position="1"/>
        <end position="28"/>
    </location>
</feature>
<evidence type="ECO:0000256" key="2">
    <source>
        <dbReference type="SAM" id="SignalP"/>
    </source>
</evidence>
<dbReference type="PANTHER" id="PTHR30006:SF2">
    <property type="entry name" value="ABC TRANSPORTER SUBSTRATE-BINDING PROTEIN"/>
    <property type="match status" value="1"/>
</dbReference>
<dbReference type="CDD" id="cd13544">
    <property type="entry name" value="PBP2_Fbp_like_1"/>
    <property type="match status" value="1"/>
</dbReference>
<dbReference type="PIRSF" id="PIRSF002825">
    <property type="entry name" value="CfbpA"/>
    <property type="match status" value="1"/>
</dbReference>